<protein>
    <submittedName>
        <fullName evidence="3">Uncharacterized protein</fullName>
    </submittedName>
</protein>
<dbReference type="Proteomes" id="UP000230444">
    <property type="component" value="Segment"/>
</dbReference>
<dbReference type="KEGG" id="vg:40092483"/>
<dbReference type="EMBL" id="KX147096">
    <property type="protein sequence ID" value="ANM47201.1"/>
    <property type="molecule type" value="Genomic_DNA"/>
</dbReference>
<evidence type="ECO:0000313" key="4">
    <source>
        <dbReference type="Proteomes" id="UP000230444"/>
    </source>
</evidence>
<dbReference type="OrthoDB" id="8222at10239"/>
<evidence type="ECO:0000313" key="2">
    <source>
        <dbReference type="EMBL" id="ANM47201.1"/>
    </source>
</evidence>
<dbReference type="GeneID" id="40092483"/>
<accession>A0A1J0MFX4</accession>
<feature type="region of interest" description="Disordered" evidence="1">
    <location>
        <begin position="147"/>
        <end position="186"/>
    </location>
</feature>
<name>A0A1J0MFX4_9CAUD</name>
<organism evidence="3 4">
    <name type="scientific">Serratia phage vB_Sru_IME250</name>
    <dbReference type="NCBI Taxonomy" id="1852640"/>
    <lineage>
        <taxon>Viruses</taxon>
        <taxon>Duplodnaviria</taxon>
        <taxon>Heunggongvirae</taxon>
        <taxon>Uroviricota</taxon>
        <taxon>Caudoviricetes</taxon>
        <taxon>Pantevenvirales</taxon>
        <taxon>Ackermannviridae</taxon>
        <taxon>Taipeivirus</taxon>
        <taxon>Taipeivirus IME250</taxon>
    </lineage>
</organism>
<feature type="compositionally biased region" description="Pro residues" evidence="1">
    <location>
        <begin position="150"/>
        <end position="161"/>
    </location>
</feature>
<reference evidence="3 4" key="1">
    <citation type="submission" date="2016-11" db="EMBL/GenBank/DDBJ databases">
        <title>Complete genome of the first virulent bacteriophage infecting the opportunist pathogen Serratia rubidaea.</title>
        <authorList>
            <person name="Xing S."/>
            <person name="Ma T."/>
            <person name="Zhang X."/>
            <person name="Huang Y."/>
            <person name="Mi Z."/>
            <person name="Sun Q."/>
            <person name="An X."/>
            <person name="Fan H."/>
            <person name="Wu S."/>
            <person name="Lin W."/>
            <person name="Tong Y."/>
        </authorList>
    </citation>
    <scope>NUCLEOTIDE SEQUENCE [LARGE SCALE GENOMIC DNA]</scope>
</reference>
<dbReference type="EMBL" id="KY073123">
    <property type="protein sequence ID" value="APD20109.1"/>
    <property type="molecule type" value="Genomic_DNA"/>
</dbReference>
<evidence type="ECO:0000313" key="5">
    <source>
        <dbReference type="Proteomes" id="UP000231470"/>
    </source>
</evidence>
<reference evidence="2 5" key="2">
    <citation type="journal article" date="2017" name="Arch. Virol.">
        <title>First complete genome sequence of a virulent bacteriophage infecting the opportunistic pathogen Serratia rubidaea.</title>
        <authorList>
            <person name="Xing S."/>
            <person name="Ma T."/>
            <person name="Zhang X."/>
            <person name="Huang Y."/>
            <person name="Mi Z."/>
            <person name="Sun Q."/>
            <person name="An X."/>
            <person name="Fan H."/>
            <person name="Wu S."/>
            <person name="Wei L."/>
            <person name="Tong Y."/>
        </authorList>
    </citation>
    <scope>NUCLEOTIDE SEQUENCE [LARGE SCALE GENOMIC DNA]</scope>
</reference>
<keyword evidence="5" id="KW-1185">Reference proteome</keyword>
<feature type="compositionally biased region" description="Basic and acidic residues" evidence="1">
    <location>
        <begin position="163"/>
        <end position="178"/>
    </location>
</feature>
<sequence>MRNVTIWELNDVVVDVPPFVRMYTYKGHKGTLNEFLYPNFVHREDHIVPRDRNAPGNAIPCKLFQKGMTVIVGYSSLDCIEKGDGIPMLVFNTFEQAVNWMVRNNYDYYGEESSHARRRKVKAVDFFTERRKYIEIARDYETMVRSREVPVPPAPPVPPPTRVVKDDDSLSRQLRHDSSIPVPESKKISAGRKRGGFMSEILKFLGLFRK</sequence>
<proteinExistence type="predicted"/>
<evidence type="ECO:0000313" key="3">
    <source>
        <dbReference type="EMBL" id="APD20109.1"/>
    </source>
</evidence>
<dbReference type="Proteomes" id="UP000231470">
    <property type="component" value="Segment"/>
</dbReference>
<evidence type="ECO:0000256" key="1">
    <source>
        <dbReference type="SAM" id="MobiDB-lite"/>
    </source>
</evidence>
<dbReference type="RefSeq" id="YP_009616002.1">
    <property type="nucleotide sequence ID" value="NC_042047.1"/>
</dbReference>